<dbReference type="SUPFAM" id="SSF69318">
    <property type="entry name" value="Integrin alpha N-terminal domain"/>
    <property type="match status" value="1"/>
</dbReference>
<dbReference type="Pfam" id="PF01839">
    <property type="entry name" value="FG-GAP"/>
    <property type="match status" value="1"/>
</dbReference>
<comment type="caution">
    <text evidence="2">The sequence shown here is derived from an EMBL/GenBank/DDBJ whole genome shotgun (WGS) entry which is preliminary data.</text>
</comment>
<dbReference type="Proteomes" id="UP000018837">
    <property type="component" value="Unassembled WGS sequence"/>
</dbReference>
<dbReference type="AlphaFoldDB" id="W2C728"/>
<gene>
    <name evidence="2" type="ORF">N425_01520</name>
</gene>
<dbReference type="InterPro" id="IPR028994">
    <property type="entry name" value="Integrin_alpha_N"/>
</dbReference>
<proteinExistence type="predicted"/>
<evidence type="ECO:0000313" key="2">
    <source>
        <dbReference type="EMBL" id="ETK02945.1"/>
    </source>
</evidence>
<accession>W2C728</accession>
<organism evidence="2 3">
    <name type="scientific">Tannerella sp. oral taxon BU063 isolate Cell 2</name>
    <dbReference type="NCBI Taxonomy" id="1411148"/>
    <lineage>
        <taxon>Bacteria</taxon>
        <taxon>Pseudomonadati</taxon>
        <taxon>Bacteroidota</taxon>
        <taxon>Bacteroidia</taxon>
        <taxon>Bacteroidales</taxon>
        <taxon>Tannerellaceae</taxon>
        <taxon>Tannerella</taxon>
    </lineage>
</organism>
<name>W2C728_9BACT</name>
<dbReference type="EMBL" id="AYUF01000273">
    <property type="protein sequence ID" value="ETK02945.1"/>
    <property type="molecule type" value="Genomic_DNA"/>
</dbReference>
<keyword evidence="1" id="KW-0732">Signal</keyword>
<reference evidence="2 3" key="1">
    <citation type="submission" date="2013-11" db="EMBL/GenBank/DDBJ databases">
        <title>Single cell genomics of uncultured Tannerella BU063 (oral taxon 286).</title>
        <authorList>
            <person name="Beall C.J."/>
            <person name="Campbell A.G."/>
            <person name="Griffen A.L."/>
            <person name="Podar M."/>
            <person name="Leys E.J."/>
        </authorList>
    </citation>
    <scope>NUCLEOTIDE SEQUENCE [LARGE SCALE GENOMIC DNA]</scope>
    <source>
        <strain evidence="2">Cell 2</strain>
    </source>
</reference>
<evidence type="ECO:0008006" key="4">
    <source>
        <dbReference type="Google" id="ProtNLM"/>
    </source>
</evidence>
<sequence length="208" mass="24106">MPLLVLLLALFRLPDGGHTEDTLRLVTVSDTLHYVQVAGYDGRGECWPLPYPVYRFQTGDINGDGRTDVLVGVIKSTRYDPQVARRLFIFKVYKDRYIRPLWMGSRLSRPLVDFRFVHIDGQPRVLTIERDTTPERYLMAVYRWRSFGLDFVAYHARGLPFDEARQRLEDWPIPLEGRPSRPPLSLTISYNPGGRKAAPITPNYFYTT</sequence>
<dbReference type="InterPro" id="IPR013517">
    <property type="entry name" value="FG-GAP"/>
</dbReference>
<evidence type="ECO:0000313" key="3">
    <source>
        <dbReference type="Proteomes" id="UP000018837"/>
    </source>
</evidence>
<protein>
    <recommendedName>
        <fullName evidence="4">Nuclear receptor-binding factor 2</fullName>
    </recommendedName>
</protein>
<dbReference type="PATRIC" id="fig|1411148.3.peg.97"/>
<evidence type="ECO:0000256" key="1">
    <source>
        <dbReference type="ARBA" id="ARBA00022729"/>
    </source>
</evidence>